<dbReference type="OrthoDB" id="8526307at2"/>
<accession>A0A2T4IK56</accession>
<dbReference type="AlphaFoldDB" id="A0A2T4IK56"/>
<feature type="transmembrane region" description="Helical" evidence="1">
    <location>
        <begin position="49"/>
        <end position="69"/>
    </location>
</feature>
<feature type="transmembrane region" description="Helical" evidence="1">
    <location>
        <begin position="115"/>
        <end position="137"/>
    </location>
</feature>
<reference evidence="2 3" key="1">
    <citation type="submission" date="2018-03" db="EMBL/GenBank/DDBJ databases">
        <authorList>
            <person name="Keele B.F."/>
        </authorList>
    </citation>
    <scope>NUCLEOTIDE SEQUENCE [LARGE SCALE GENOMIC DNA]</scope>
    <source>
        <strain evidence="2 3">D20</strain>
    </source>
</reference>
<keyword evidence="1" id="KW-0472">Membrane</keyword>
<dbReference type="RefSeq" id="WP_107491898.1">
    <property type="nucleotide sequence ID" value="NZ_PZKC01000001.1"/>
</dbReference>
<dbReference type="EMBL" id="PZKC01000001">
    <property type="protein sequence ID" value="PTD98138.1"/>
    <property type="molecule type" value="Genomic_DNA"/>
</dbReference>
<organism evidence="2 3">
    <name type="scientific">Pseudothauera lacus</name>
    <dbReference type="NCBI Taxonomy" id="2136175"/>
    <lineage>
        <taxon>Bacteria</taxon>
        <taxon>Pseudomonadati</taxon>
        <taxon>Pseudomonadota</taxon>
        <taxon>Betaproteobacteria</taxon>
        <taxon>Rhodocyclales</taxon>
        <taxon>Zoogloeaceae</taxon>
        <taxon>Pseudothauera</taxon>
    </lineage>
</organism>
<evidence type="ECO:0000313" key="2">
    <source>
        <dbReference type="EMBL" id="PTD98138.1"/>
    </source>
</evidence>
<keyword evidence="1" id="KW-0812">Transmembrane</keyword>
<protein>
    <submittedName>
        <fullName evidence="2">Transcription regulator</fullName>
    </submittedName>
</protein>
<name>A0A2T4IK56_9RHOO</name>
<evidence type="ECO:0000313" key="3">
    <source>
        <dbReference type="Proteomes" id="UP000241193"/>
    </source>
</evidence>
<evidence type="ECO:0000256" key="1">
    <source>
        <dbReference type="SAM" id="Phobius"/>
    </source>
</evidence>
<keyword evidence="3" id="KW-1185">Reference proteome</keyword>
<proteinExistence type="predicted"/>
<dbReference type="Proteomes" id="UP000241193">
    <property type="component" value="Unassembled WGS sequence"/>
</dbReference>
<sequence>MVNPTMPTDPVEPPYAASGTLGLIAAELWDHLWPWSRAAFAGQKAHWRALQAAGLALAAGATLMWVLAAMGRLEAGAIIGWWFGWSVFEVIVRLGSKPYVKEGPWWGRRYRKAGLMDMVCYVGFKNLLIGATLFIALKSAGLLVL</sequence>
<keyword evidence="1" id="KW-1133">Transmembrane helix</keyword>
<reference evidence="2 3" key="2">
    <citation type="submission" date="2018-04" db="EMBL/GenBank/DDBJ databases">
        <title>Thauera lacus sp. nov., isolated from an saline lake in Inner Mongolia, China.</title>
        <authorList>
            <person name="Liang Q.-Y."/>
        </authorList>
    </citation>
    <scope>NUCLEOTIDE SEQUENCE [LARGE SCALE GENOMIC DNA]</scope>
    <source>
        <strain evidence="2 3">D20</strain>
    </source>
</reference>
<comment type="caution">
    <text evidence="2">The sequence shown here is derived from an EMBL/GenBank/DDBJ whole genome shotgun (WGS) entry which is preliminary data.</text>
</comment>
<gene>
    <name evidence="2" type="ORF">C8261_01610</name>
</gene>